<organism evidence="2 3">
    <name type="scientific">Musa balbisiana</name>
    <name type="common">Banana</name>
    <dbReference type="NCBI Taxonomy" id="52838"/>
    <lineage>
        <taxon>Eukaryota</taxon>
        <taxon>Viridiplantae</taxon>
        <taxon>Streptophyta</taxon>
        <taxon>Embryophyta</taxon>
        <taxon>Tracheophyta</taxon>
        <taxon>Spermatophyta</taxon>
        <taxon>Magnoliopsida</taxon>
        <taxon>Liliopsida</taxon>
        <taxon>Zingiberales</taxon>
        <taxon>Musaceae</taxon>
        <taxon>Musa</taxon>
    </lineage>
</organism>
<evidence type="ECO:0000256" key="1">
    <source>
        <dbReference type="SAM" id="MobiDB-lite"/>
    </source>
</evidence>
<sequence>MSLPEGERVNSQYVRARIIPLASSLPPRSKRSPPSRIARPRPPPHPLPPLSPPPPLSIPSPPTPYSPPSSPPTSTPPASPPRHSAPAPPPPSRSPSRAPSDPSRPTSALTTGPTPSSFLTSRGLLASAARLLGLCRRLRDLVAGWPADRLDLAKAAEMHREMELLYQEGNLAGISVVEDEIR</sequence>
<dbReference type="Proteomes" id="UP000317650">
    <property type="component" value="Chromosome 9"/>
</dbReference>
<dbReference type="EMBL" id="PYDT01000010">
    <property type="protein sequence ID" value="THU47471.1"/>
    <property type="molecule type" value="Genomic_DNA"/>
</dbReference>
<name>A0A4S8IGU1_MUSBA</name>
<protein>
    <submittedName>
        <fullName evidence="2">Uncharacterized protein</fullName>
    </submittedName>
</protein>
<proteinExistence type="predicted"/>
<comment type="caution">
    <text evidence="2">The sequence shown here is derived from an EMBL/GenBank/DDBJ whole genome shotgun (WGS) entry which is preliminary data.</text>
</comment>
<reference evidence="2 3" key="1">
    <citation type="journal article" date="2019" name="Nat. Plants">
        <title>Genome sequencing of Musa balbisiana reveals subgenome evolution and function divergence in polyploid bananas.</title>
        <authorList>
            <person name="Yao X."/>
        </authorList>
    </citation>
    <scope>NUCLEOTIDE SEQUENCE [LARGE SCALE GENOMIC DNA]</scope>
    <source>
        <strain evidence="3">cv. DH-PKW</strain>
        <tissue evidence="2">Leaves</tissue>
    </source>
</reference>
<feature type="region of interest" description="Disordered" evidence="1">
    <location>
        <begin position="1"/>
        <end position="118"/>
    </location>
</feature>
<evidence type="ECO:0000313" key="3">
    <source>
        <dbReference type="Proteomes" id="UP000317650"/>
    </source>
</evidence>
<evidence type="ECO:0000313" key="2">
    <source>
        <dbReference type="EMBL" id="THU47471.1"/>
    </source>
</evidence>
<feature type="compositionally biased region" description="Polar residues" evidence="1">
    <location>
        <begin position="109"/>
        <end position="118"/>
    </location>
</feature>
<gene>
    <name evidence="2" type="ORF">C4D60_Mb09t15880</name>
</gene>
<feature type="compositionally biased region" description="Low complexity" evidence="1">
    <location>
        <begin position="94"/>
        <end position="108"/>
    </location>
</feature>
<accession>A0A4S8IGU1</accession>
<dbReference type="AlphaFoldDB" id="A0A4S8IGU1"/>
<dbReference type="STRING" id="52838.A0A4S8IGU1"/>
<dbReference type="PRINTS" id="PR01217">
    <property type="entry name" value="PRICHEXTENSN"/>
</dbReference>
<keyword evidence="3" id="KW-1185">Reference proteome</keyword>
<feature type="compositionally biased region" description="Pro residues" evidence="1">
    <location>
        <begin position="40"/>
        <end position="80"/>
    </location>
</feature>